<keyword evidence="5" id="KW-0732">Signal</keyword>
<feature type="region of interest" description="Disordered" evidence="4">
    <location>
        <begin position="54"/>
        <end position="96"/>
    </location>
</feature>
<protein>
    <submittedName>
        <fullName evidence="6">Uncharacterized protein</fullName>
    </submittedName>
</protein>
<evidence type="ECO:0000256" key="5">
    <source>
        <dbReference type="SAM" id="SignalP"/>
    </source>
</evidence>
<feature type="compositionally biased region" description="Low complexity" evidence="4">
    <location>
        <begin position="74"/>
        <end position="95"/>
    </location>
</feature>
<evidence type="ECO:0000256" key="4">
    <source>
        <dbReference type="SAM" id="MobiDB-lite"/>
    </source>
</evidence>
<evidence type="ECO:0000256" key="1">
    <source>
        <dbReference type="ARBA" id="ARBA00004229"/>
    </source>
</evidence>
<evidence type="ECO:0000256" key="3">
    <source>
        <dbReference type="ARBA" id="ARBA00022640"/>
    </source>
</evidence>
<dbReference type="EMBL" id="JALLAZ020001850">
    <property type="protein sequence ID" value="KAL3761532.1"/>
    <property type="molecule type" value="Genomic_DNA"/>
</dbReference>
<comment type="caution">
    <text evidence="6">The sequence shown here is derived from an EMBL/GenBank/DDBJ whole genome shotgun (WGS) entry which is preliminary data.</text>
</comment>
<reference evidence="6 7" key="1">
    <citation type="submission" date="2024-10" db="EMBL/GenBank/DDBJ databases">
        <title>Updated reference genomes for cyclostephanoid diatoms.</title>
        <authorList>
            <person name="Roberts W.R."/>
            <person name="Alverson A.J."/>
        </authorList>
    </citation>
    <scope>NUCLEOTIDE SEQUENCE [LARGE SCALE GENOMIC DNA]</scope>
    <source>
        <strain evidence="6 7">AJA276-08</strain>
    </source>
</reference>
<feature type="chain" id="PRO_5044752175" evidence="5">
    <location>
        <begin position="29"/>
        <end position="369"/>
    </location>
</feature>
<dbReference type="AlphaFoldDB" id="A0ABD3MD47"/>
<proteinExistence type="predicted"/>
<evidence type="ECO:0000313" key="6">
    <source>
        <dbReference type="EMBL" id="KAL3761532.1"/>
    </source>
</evidence>
<dbReference type="GO" id="GO:0009507">
    <property type="term" value="C:chloroplast"/>
    <property type="evidence" value="ECO:0007669"/>
    <property type="project" value="UniProtKB-SubCell"/>
</dbReference>
<comment type="subcellular location">
    <subcellularLocation>
        <location evidence="1">Plastid</location>
        <location evidence="1">Chloroplast</location>
    </subcellularLocation>
</comment>
<sequence>MPTKPATLALLASLSLLSLLLLPRVAESFSPRASTTTTTTRTHPAAGRAVVLAAPRPSPIGATVGRENDDAGHTTTATTADWERTSSSSSSSSLSNRRREILRSSLLVVASAGPASAADNNNNARPPPVVPLPTTARRLRAVPTFAIVDGDGVPFHTYDKDSAGGYGYFFVSYRSAEYVLEDARSAFAKAKAGEGRGSCVIVTEAARGRAFDTYYQVIPSQEEQNAALRIEDGPRYRERGRVPLFYVDGLTLMPDDPLAAIDATAASSASGGEGGSAGGTTTTTKAGASIPVYFRVQDLRDEWQRQHPDAPLPTIRVRELNETFRAMIRPGGKDVGLRDLVFVPSPDSVERARAIVGGKYKLGEMILTK</sequence>
<dbReference type="Proteomes" id="UP001530315">
    <property type="component" value="Unassembled WGS sequence"/>
</dbReference>
<organism evidence="6 7">
    <name type="scientific">Stephanodiscus triporus</name>
    <dbReference type="NCBI Taxonomy" id="2934178"/>
    <lineage>
        <taxon>Eukaryota</taxon>
        <taxon>Sar</taxon>
        <taxon>Stramenopiles</taxon>
        <taxon>Ochrophyta</taxon>
        <taxon>Bacillariophyta</taxon>
        <taxon>Coscinodiscophyceae</taxon>
        <taxon>Thalassiosirophycidae</taxon>
        <taxon>Stephanodiscales</taxon>
        <taxon>Stephanodiscaceae</taxon>
        <taxon>Stephanodiscus</taxon>
    </lineage>
</organism>
<feature type="signal peptide" evidence="5">
    <location>
        <begin position="1"/>
        <end position="28"/>
    </location>
</feature>
<keyword evidence="2" id="KW-0150">Chloroplast</keyword>
<keyword evidence="7" id="KW-1185">Reference proteome</keyword>
<evidence type="ECO:0000313" key="7">
    <source>
        <dbReference type="Proteomes" id="UP001530315"/>
    </source>
</evidence>
<gene>
    <name evidence="6" type="ORF">ACHAW5_003080</name>
</gene>
<evidence type="ECO:0000256" key="2">
    <source>
        <dbReference type="ARBA" id="ARBA00022528"/>
    </source>
</evidence>
<keyword evidence="3" id="KW-0934">Plastid</keyword>
<accession>A0ABD3MD47</accession>
<name>A0ABD3MD47_9STRA</name>
<dbReference type="PANTHER" id="PTHR33926:SF4">
    <property type="entry name" value="PROTEIN TIC 22, CHLOROPLASTIC"/>
    <property type="match status" value="1"/>
</dbReference>
<dbReference type="InterPro" id="IPR007378">
    <property type="entry name" value="Tic22-like"/>
</dbReference>
<dbReference type="PANTHER" id="PTHR33926">
    <property type="entry name" value="PROTEIN TIC 22, CHLOROPLASTIC"/>
    <property type="match status" value="1"/>
</dbReference>